<dbReference type="InterPro" id="IPR027417">
    <property type="entry name" value="P-loop_NTPase"/>
</dbReference>
<organism evidence="1 2">
    <name type="scientific">Caldimicrobium thiodismutans</name>
    <dbReference type="NCBI Taxonomy" id="1653476"/>
    <lineage>
        <taxon>Bacteria</taxon>
        <taxon>Pseudomonadati</taxon>
        <taxon>Thermodesulfobacteriota</taxon>
        <taxon>Thermodesulfobacteria</taxon>
        <taxon>Thermodesulfobacteriales</taxon>
        <taxon>Thermodesulfobacteriaceae</taxon>
        <taxon>Caldimicrobium</taxon>
    </lineage>
</organism>
<evidence type="ECO:0008006" key="3">
    <source>
        <dbReference type="Google" id="ProtNLM"/>
    </source>
</evidence>
<dbReference type="InterPro" id="IPR050238">
    <property type="entry name" value="DNA_Rep/Repair_Clamp_Loader"/>
</dbReference>
<dbReference type="STRING" id="1653476.THC_1660"/>
<name>A0A0U5API9_9BACT</name>
<dbReference type="GO" id="GO:0006261">
    <property type="term" value="P:DNA-templated DNA replication"/>
    <property type="evidence" value="ECO:0007669"/>
    <property type="project" value="TreeGrafter"/>
</dbReference>
<protein>
    <recommendedName>
        <fullName evidence="3">DNA polymerase III subunit delta</fullName>
    </recommendedName>
</protein>
<dbReference type="KEGG" id="cthi:THC_1660"/>
<dbReference type="Proteomes" id="UP000068196">
    <property type="component" value="Chromosome"/>
</dbReference>
<accession>A0A0U5API9</accession>
<dbReference type="InterPro" id="IPR004622">
    <property type="entry name" value="DNA_pol_HolB"/>
</dbReference>
<dbReference type="PANTHER" id="PTHR11669">
    <property type="entry name" value="REPLICATION FACTOR C / DNA POLYMERASE III GAMMA-TAU SUBUNIT"/>
    <property type="match status" value="1"/>
</dbReference>
<reference evidence="2" key="2">
    <citation type="journal article" date="2016" name="Int. J. Syst. Evol. Microbiol.">
        <title>Caldimicrobium thiodismutans sp. nov., a sulfur-disproportionating bacterium isolated from a hot spring.</title>
        <authorList>
            <person name="Kojima H."/>
            <person name="Umezawa K."/>
            <person name="Fukui M."/>
        </authorList>
    </citation>
    <scope>NUCLEOTIDE SEQUENCE [LARGE SCALE GENOMIC DNA]</scope>
    <source>
        <strain evidence="2">TF1</strain>
    </source>
</reference>
<dbReference type="SUPFAM" id="SSF52540">
    <property type="entry name" value="P-loop containing nucleoside triphosphate hydrolases"/>
    <property type="match status" value="1"/>
</dbReference>
<dbReference type="Pfam" id="PF13177">
    <property type="entry name" value="DNA_pol3_delta2"/>
    <property type="match status" value="1"/>
</dbReference>
<proteinExistence type="predicted"/>
<dbReference type="NCBIfam" id="TIGR00678">
    <property type="entry name" value="holB"/>
    <property type="match status" value="1"/>
</dbReference>
<dbReference type="GO" id="GO:0008408">
    <property type="term" value="F:3'-5' exonuclease activity"/>
    <property type="evidence" value="ECO:0007669"/>
    <property type="project" value="InterPro"/>
</dbReference>
<dbReference type="Gene3D" id="3.40.50.300">
    <property type="entry name" value="P-loop containing nucleotide triphosphate hydrolases"/>
    <property type="match status" value="1"/>
</dbReference>
<evidence type="ECO:0000313" key="1">
    <source>
        <dbReference type="EMBL" id="BAU24020.1"/>
    </source>
</evidence>
<dbReference type="GO" id="GO:0003887">
    <property type="term" value="F:DNA-directed DNA polymerase activity"/>
    <property type="evidence" value="ECO:0007669"/>
    <property type="project" value="InterPro"/>
</dbReference>
<sequence>MFGQKSARSLLESALKRGRLAHSYLFVGPKGVGKKTMAYAFIYHLFCATNFEKPCGECMACKKLKKRLHPDVMLISPEKRDIRIDTIRSIERFIRLRPLEAPYKVILIERAEKMNLEAGNALLKSLEEPPGYVIFILLTENLLKLLPTIISRSQVVRFHPLARETIKEYLFRRDLDESMAETLAELSSGSLGRALEMAEKGLLEELNAFVKAGESKNIERCFKIAERLSRLDKDSQELFLYLLTLWVWRSYLKAKVDISYPSAFPEETFKGDPAEALRILYKAKVALDFYVNPELTFYTLMLNLF</sequence>
<evidence type="ECO:0000313" key="2">
    <source>
        <dbReference type="Proteomes" id="UP000068196"/>
    </source>
</evidence>
<dbReference type="FunFam" id="3.40.50.300:FF:001255">
    <property type="entry name" value="DNA polymerase III subunit delta"/>
    <property type="match status" value="1"/>
</dbReference>
<dbReference type="EMBL" id="AP014945">
    <property type="protein sequence ID" value="BAU24020.1"/>
    <property type="molecule type" value="Genomic_DNA"/>
</dbReference>
<keyword evidence="2" id="KW-1185">Reference proteome</keyword>
<gene>
    <name evidence="1" type="ORF">THC_1660</name>
</gene>
<dbReference type="AlphaFoldDB" id="A0A0U5API9"/>
<reference evidence="1 2" key="1">
    <citation type="journal article" date="2016" name="Int. J. Syst. Evol. Microbiol.">
        <title>Caldimicrobium thiodismutans sp. nov., a sulfur-disproportionating bacterium isolated from a hot spring, and emended description of the genus Caldimicrobium.</title>
        <authorList>
            <person name="Kojima H."/>
            <person name="Umezawa K."/>
            <person name="Fukui M."/>
        </authorList>
    </citation>
    <scope>NUCLEOTIDE SEQUENCE [LARGE SCALE GENOMIC DNA]</scope>
    <source>
        <strain evidence="1 2">TF1</strain>
    </source>
</reference>
<dbReference type="PANTHER" id="PTHR11669:SF8">
    <property type="entry name" value="DNA POLYMERASE III SUBUNIT DELTA"/>
    <property type="match status" value="1"/>
</dbReference>